<keyword evidence="4" id="KW-0479">Metal-binding</keyword>
<evidence type="ECO:0000256" key="9">
    <source>
        <dbReference type="ARBA" id="ARBA00040649"/>
    </source>
</evidence>
<evidence type="ECO:0000259" key="11">
    <source>
        <dbReference type="PROSITE" id="PS50255"/>
    </source>
</evidence>
<evidence type="ECO:0000256" key="10">
    <source>
        <dbReference type="ARBA" id="ARBA00046139"/>
    </source>
</evidence>
<keyword evidence="6" id="KW-0206">Cytoskeleton</keyword>
<keyword evidence="5" id="KW-0408">Iron</keyword>
<sequence length="224" mass="26036">MPLPQNLTGDAKHYIAPFEVVVHNQPDDCWVSLLGKVLNVTPLIEEFKDSKCVQPLIQQAGKDISNWFNPKTGDICHYVHPITGASVPYCPHGPIPHVNPTVPSTEWRPIKCPWWQDPQYEVGLLSKRVRPIRIRNMLTFQEITVNVCREDSITRIAERYSIYNSDPLSYTWRYSNYNLDMEKNLDENGVMDERDAFTDLGLPQNIYIPPLMIYYNDDLKWEDQ</sequence>
<comment type="subcellular location">
    <subcellularLocation>
        <location evidence="1">Cytoplasm</location>
        <location evidence="1">Cytoskeleton</location>
        <location evidence="1">Cilium axoneme</location>
    </subcellularLocation>
</comment>
<dbReference type="InterPro" id="IPR052320">
    <property type="entry name" value="Cytochrome_b5_domain"/>
</dbReference>
<protein>
    <recommendedName>
        <fullName evidence="9">Cytochrome b5 domain-containing protein 1</fullName>
    </recommendedName>
</protein>
<dbReference type="InterPro" id="IPR036400">
    <property type="entry name" value="Cyt_B5-like_heme/steroid_sf"/>
</dbReference>
<organism evidence="12 13">
    <name type="scientific">Aquatica leii</name>
    <dbReference type="NCBI Taxonomy" id="1421715"/>
    <lineage>
        <taxon>Eukaryota</taxon>
        <taxon>Metazoa</taxon>
        <taxon>Ecdysozoa</taxon>
        <taxon>Arthropoda</taxon>
        <taxon>Hexapoda</taxon>
        <taxon>Insecta</taxon>
        <taxon>Pterygota</taxon>
        <taxon>Neoptera</taxon>
        <taxon>Endopterygota</taxon>
        <taxon>Coleoptera</taxon>
        <taxon>Polyphaga</taxon>
        <taxon>Elateriformia</taxon>
        <taxon>Elateroidea</taxon>
        <taxon>Lampyridae</taxon>
        <taxon>Luciolinae</taxon>
        <taxon>Aquatica</taxon>
    </lineage>
</organism>
<dbReference type="PROSITE" id="PS50255">
    <property type="entry name" value="CYTOCHROME_B5_2"/>
    <property type="match status" value="1"/>
</dbReference>
<evidence type="ECO:0000256" key="7">
    <source>
        <dbReference type="ARBA" id="ARBA00023273"/>
    </source>
</evidence>
<dbReference type="Proteomes" id="UP001353858">
    <property type="component" value="Unassembled WGS sequence"/>
</dbReference>
<comment type="caution">
    <text evidence="12">The sequence shown here is derived from an EMBL/GenBank/DDBJ whole genome shotgun (WGS) entry which is preliminary data.</text>
</comment>
<keyword evidence="13" id="KW-1185">Reference proteome</keyword>
<evidence type="ECO:0000256" key="5">
    <source>
        <dbReference type="ARBA" id="ARBA00023004"/>
    </source>
</evidence>
<dbReference type="EMBL" id="JARPUR010000005">
    <property type="protein sequence ID" value="KAK4876040.1"/>
    <property type="molecule type" value="Genomic_DNA"/>
</dbReference>
<keyword evidence="2" id="KW-0963">Cytoplasm</keyword>
<evidence type="ECO:0000256" key="2">
    <source>
        <dbReference type="ARBA" id="ARBA00022490"/>
    </source>
</evidence>
<gene>
    <name evidence="12" type="ORF">RN001_012462</name>
</gene>
<dbReference type="SUPFAM" id="SSF55856">
    <property type="entry name" value="Cytochrome b5-like heme/steroid binding domain"/>
    <property type="match status" value="1"/>
</dbReference>
<dbReference type="PANTHER" id="PTHR21281:SF0">
    <property type="entry name" value="CYTOCHROME B5 DOMAIN-CONTAINING PROTEIN 1"/>
    <property type="match status" value="1"/>
</dbReference>
<dbReference type="AlphaFoldDB" id="A0AAN7NYH7"/>
<evidence type="ECO:0000256" key="6">
    <source>
        <dbReference type="ARBA" id="ARBA00023212"/>
    </source>
</evidence>
<name>A0AAN7NYH7_9COLE</name>
<evidence type="ECO:0000313" key="13">
    <source>
        <dbReference type="Proteomes" id="UP001353858"/>
    </source>
</evidence>
<accession>A0AAN7NYH7</accession>
<dbReference type="GO" id="GO:0046872">
    <property type="term" value="F:metal ion binding"/>
    <property type="evidence" value="ECO:0007669"/>
    <property type="project" value="UniProtKB-KW"/>
</dbReference>
<reference evidence="13" key="1">
    <citation type="submission" date="2023-01" db="EMBL/GenBank/DDBJ databases">
        <title>Key to firefly adult light organ development and bioluminescence: homeobox transcription factors regulate luciferase expression and transportation to peroxisome.</title>
        <authorList>
            <person name="Fu X."/>
        </authorList>
    </citation>
    <scope>NUCLEOTIDE SEQUENCE [LARGE SCALE GENOMIC DNA]</scope>
</reference>
<evidence type="ECO:0000256" key="8">
    <source>
        <dbReference type="ARBA" id="ARBA00038168"/>
    </source>
</evidence>
<comment type="function">
    <text evidence="10">Radial spoke stalk protein that binds heme under oxidizing conditions. Required for the coordinated beating of multiple cilia maybe by functioning in a redox signaling pathway.</text>
</comment>
<feature type="domain" description="Cytochrome b5 heme-binding" evidence="11">
    <location>
        <begin position="12"/>
        <end position="77"/>
    </location>
</feature>
<dbReference type="InterPro" id="IPR001199">
    <property type="entry name" value="Cyt_B5-like_heme/steroid-bd"/>
</dbReference>
<evidence type="ECO:0000313" key="12">
    <source>
        <dbReference type="EMBL" id="KAK4876040.1"/>
    </source>
</evidence>
<evidence type="ECO:0000256" key="4">
    <source>
        <dbReference type="ARBA" id="ARBA00022723"/>
    </source>
</evidence>
<evidence type="ECO:0000256" key="3">
    <source>
        <dbReference type="ARBA" id="ARBA00022617"/>
    </source>
</evidence>
<evidence type="ECO:0000256" key="1">
    <source>
        <dbReference type="ARBA" id="ARBA00004430"/>
    </source>
</evidence>
<dbReference type="Pfam" id="PF00173">
    <property type="entry name" value="Cyt-b5"/>
    <property type="match status" value="1"/>
</dbReference>
<keyword evidence="3" id="KW-0349">Heme</keyword>
<dbReference type="PANTHER" id="PTHR21281">
    <property type="entry name" value="CYTOCHROME B5 DOMAIN-CONTAINING PROTEIN 1"/>
    <property type="match status" value="1"/>
</dbReference>
<dbReference type="Gene3D" id="3.10.120.10">
    <property type="entry name" value="Cytochrome b5-like heme/steroid binding domain"/>
    <property type="match status" value="1"/>
</dbReference>
<dbReference type="GO" id="GO:0005930">
    <property type="term" value="C:axoneme"/>
    <property type="evidence" value="ECO:0007669"/>
    <property type="project" value="UniProtKB-SubCell"/>
</dbReference>
<proteinExistence type="inferred from homology"/>
<keyword evidence="7" id="KW-0966">Cell projection</keyword>
<comment type="similarity">
    <text evidence="8">Belongs to the cytochrome b5 family.</text>
</comment>